<dbReference type="Proteomes" id="UP000604481">
    <property type="component" value="Unassembled WGS sequence"/>
</dbReference>
<gene>
    <name evidence="1" type="ORF">INR99_09485</name>
</gene>
<name>A0A8J7FP05_9NEIS</name>
<keyword evidence="2" id="KW-1185">Reference proteome</keyword>
<dbReference type="EMBL" id="JADFUA010000005">
    <property type="protein sequence ID" value="MBE9609584.1"/>
    <property type="molecule type" value="Genomic_DNA"/>
</dbReference>
<proteinExistence type="predicted"/>
<organism evidence="1 2">
    <name type="scientific">Chitinilyticum piscinae</name>
    <dbReference type="NCBI Taxonomy" id="2866724"/>
    <lineage>
        <taxon>Bacteria</taxon>
        <taxon>Pseudomonadati</taxon>
        <taxon>Pseudomonadota</taxon>
        <taxon>Betaproteobacteria</taxon>
        <taxon>Neisseriales</taxon>
        <taxon>Chitinibacteraceae</taxon>
        <taxon>Chitinilyticum</taxon>
    </lineage>
</organism>
<accession>A0A8J7FP05</accession>
<evidence type="ECO:0000313" key="2">
    <source>
        <dbReference type="Proteomes" id="UP000604481"/>
    </source>
</evidence>
<evidence type="ECO:0000313" key="1">
    <source>
        <dbReference type="EMBL" id="MBE9609584.1"/>
    </source>
</evidence>
<dbReference type="RefSeq" id="WP_194116116.1">
    <property type="nucleotide sequence ID" value="NZ_JADFUA010000005.1"/>
</dbReference>
<dbReference type="AlphaFoldDB" id="A0A8J7FP05"/>
<sequence>MLESIIHGKGAELNAIGTREKCGARNDDQIATPCKYPNQYLYLDIDFNELQAHTHINSYLPHQIKGATTNKKPAEAGFLLQTGSA</sequence>
<protein>
    <submittedName>
        <fullName evidence="1">Uncharacterized protein</fullName>
    </submittedName>
</protein>
<comment type="caution">
    <text evidence="1">The sequence shown here is derived from an EMBL/GenBank/DDBJ whole genome shotgun (WGS) entry which is preliminary data.</text>
</comment>
<reference evidence="1 2" key="1">
    <citation type="submission" date="2020-10" db="EMBL/GenBank/DDBJ databases">
        <title>The genome sequence of Chitinilyticum litopenaei 4Y14.</title>
        <authorList>
            <person name="Liu Y."/>
        </authorList>
    </citation>
    <scope>NUCLEOTIDE SEQUENCE [LARGE SCALE GENOMIC DNA]</scope>
    <source>
        <strain evidence="1 2">4Y14</strain>
    </source>
</reference>